<sequence length="197" mass="22652">AQPNIDHWFWILARYMYQCIERGQWSDDLQNLMDIIHVFYPRPIVQGWHGEHWVKVPHTVERSRAIGANVIKNVFGIDIGIIDEAMARNLHIPNANAKDFNITDLYCHTDGSMTVVVNGKANGREGRRMGHFPKPAAIVNLLRSRLFRYDLGTLHDTPEATVDEAAEQLAQHFGKHSDVIWLMVEDLFWILGRTTAR</sequence>
<dbReference type="EMBL" id="LCRD01000064">
    <property type="protein sequence ID" value="KKW28684.1"/>
    <property type="molecule type" value="Genomic_DNA"/>
</dbReference>
<reference evidence="1 2" key="1">
    <citation type="journal article" date="2015" name="Nature">
        <title>rRNA introns, odd ribosomes, and small enigmatic genomes across a large radiation of phyla.</title>
        <authorList>
            <person name="Brown C.T."/>
            <person name="Hug L.A."/>
            <person name="Thomas B.C."/>
            <person name="Sharon I."/>
            <person name="Castelle C.J."/>
            <person name="Singh A."/>
            <person name="Wilkins M.J."/>
            <person name="Williams K.H."/>
            <person name="Banfield J.F."/>
        </authorList>
    </citation>
    <scope>NUCLEOTIDE SEQUENCE [LARGE SCALE GENOMIC DNA]</scope>
</reference>
<dbReference type="AlphaFoldDB" id="A0A0G2A8N9"/>
<evidence type="ECO:0000313" key="1">
    <source>
        <dbReference type="EMBL" id="KKW28684.1"/>
    </source>
</evidence>
<name>A0A0G2A8N9_9BACT</name>
<accession>A0A0G2A8N9</accession>
<gene>
    <name evidence="1" type="ORF">UY72_C0064G0012</name>
</gene>
<evidence type="ECO:0000313" key="2">
    <source>
        <dbReference type="Proteomes" id="UP000034846"/>
    </source>
</evidence>
<proteinExistence type="predicted"/>
<dbReference type="Proteomes" id="UP000034846">
    <property type="component" value="Unassembled WGS sequence"/>
</dbReference>
<feature type="non-terminal residue" evidence="1">
    <location>
        <position position="1"/>
    </location>
</feature>
<comment type="caution">
    <text evidence="1">The sequence shown here is derived from an EMBL/GenBank/DDBJ whole genome shotgun (WGS) entry which is preliminary data.</text>
</comment>
<organism evidence="1 2">
    <name type="scientific">Candidatus Uhrbacteria bacterium GW2011_GWD2_52_7</name>
    <dbReference type="NCBI Taxonomy" id="1618989"/>
    <lineage>
        <taxon>Bacteria</taxon>
        <taxon>Candidatus Uhriibacteriota</taxon>
    </lineage>
</organism>
<protein>
    <submittedName>
        <fullName evidence="1">Uncharacterized protein</fullName>
    </submittedName>
</protein>